<feature type="non-terminal residue" evidence="1">
    <location>
        <position position="1"/>
    </location>
</feature>
<proteinExistence type="predicted"/>
<organism evidence="1">
    <name type="scientific">Glycine soja</name>
    <name type="common">Wild soybean</name>
    <dbReference type="NCBI Taxonomy" id="3848"/>
    <lineage>
        <taxon>Eukaryota</taxon>
        <taxon>Viridiplantae</taxon>
        <taxon>Streptophyta</taxon>
        <taxon>Embryophyta</taxon>
        <taxon>Tracheophyta</taxon>
        <taxon>Spermatophyta</taxon>
        <taxon>Magnoliopsida</taxon>
        <taxon>eudicotyledons</taxon>
        <taxon>Gunneridae</taxon>
        <taxon>Pentapetalae</taxon>
        <taxon>rosids</taxon>
        <taxon>fabids</taxon>
        <taxon>Fabales</taxon>
        <taxon>Fabaceae</taxon>
        <taxon>Papilionoideae</taxon>
        <taxon>50 kb inversion clade</taxon>
        <taxon>NPAAA clade</taxon>
        <taxon>indigoferoid/millettioid clade</taxon>
        <taxon>Phaseoleae</taxon>
        <taxon>Glycine</taxon>
        <taxon>Glycine subgen. Soja</taxon>
    </lineage>
</organism>
<dbReference type="AlphaFoldDB" id="A0A0B2R3J5"/>
<evidence type="ECO:0000313" key="1">
    <source>
        <dbReference type="EMBL" id="KHN26462.1"/>
    </source>
</evidence>
<accession>A0A0B2R3J5</accession>
<feature type="non-terminal residue" evidence="1">
    <location>
        <position position="49"/>
    </location>
</feature>
<reference evidence="1" key="1">
    <citation type="submission" date="2014-07" db="EMBL/GenBank/DDBJ databases">
        <title>Identification of a novel salt tolerance gene in wild soybean by whole-genome sequencing.</title>
        <authorList>
            <person name="Lam H.-M."/>
            <person name="Qi X."/>
            <person name="Li M.-W."/>
            <person name="Liu X."/>
            <person name="Xie M."/>
            <person name="Ni M."/>
            <person name="Xu X."/>
        </authorList>
    </citation>
    <scope>NUCLEOTIDE SEQUENCE [LARGE SCALE GENOMIC DNA]</scope>
    <source>
        <tissue evidence="1">Root</tissue>
    </source>
</reference>
<gene>
    <name evidence="1" type="ORF">glysoja_035797</name>
</gene>
<name>A0A0B2R3J5_GLYSO</name>
<sequence>SNIYREGNQCADSSTNYGVDHRYTWWDSIPTFIRFCFFHNLCGLPLYRF</sequence>
<dbReference type="Proteomes" id="UP000053555">
    <property type="component" value="Unassembled WGS sequence"/>
</dbReference>
<protein>
    <submittedName>
        <fullName evidence="1">Uncharacterized protein</fullName>
    </submittedName>
</protein>
<dbReference type="EMBL" id="KN653868">
    <property type="protein sequence ID" value="KHN26462.1"/>
    <property type="molecule type" value="Genomic_DNA"/>
</dbReference>